<evidence type="ECO:0000313" key="1">
    <source>
        <dbReference type="EMBL" id="TWX68531.1"/>
    </source>
</evidence>
<reference evidence="1 2" key="1">
    <citation type="submission" date="2019-07" db="EMBL/GenBank/DDBJ databases">
        <title>Genomes of sea-ice associated Colwellia species.</title>
        <authorList>
            <person name="Bowman J.P."/>
        </authorList>
    </citation>
    <scope>NUCLEOTIDE SEQUENCE [LARGE SCALE GENOMIC DNA]</scope>
    <source>
        <strain evidence="1 2">ACAM 459</strain>
    </source>
</reference>
<dbReference type="Proteomes" id="UP000321822">
    <property type="component" value="Unassembled WGS sequence"/>
</dbReference>
<comment type="caution">
    <text evidence="1">The sequence shown here is derived from an EMBL/GenBank/DDBJ whole genome shotgun (WGS) entry which is preliminary data.</text>
</comment>
<dbReference type="AlphaFoldDB" id="A0A5C6QI51"/>
<organism evidence="1 2">
    <name type="scientific">Colwellia demingiae</name>
    <dbReference type="NCBI Taxonomy" id="89401"/>
    <lineage>
        <taxon>Bacteria</taxon>
        <taxon>Pseudomonadati</taxon>
        <taxon>Pseudomonadota</taxon>
        <taxon>Gammaproteobacteria</taxon>
        <taxon>Alteromonadales</taxon>
        <taxon>Colwelliaceae</taxon>
        <taxon>Colwellia</taxon>
    </lineage>
</organism>
<dbReference type="EMBL" id="VOLT01000004">
    <property type="protein sequence ID" value="TWX68531.1"/>
    <property type="molecule type" value="Genomic_DNA"/>
</dbReference>
<proteinExistence type="predicted"/>
<name>A0A5C6QI51_9GAMM</name>
<protein>
    <submittedName>
        <fullName evidence="1">Uncharacterized protein</fullName>
    </submittedName>
</protein>
<accession>A0A5C6QI51</accession>
<sequence>MSQIKHNQDIGEVDWLLKTNAELWSDICGVFLIYEYRYQESKPDVVSFAKQFAPIKKVNNYMESHHA</sequence>
<dbReference type="RefSeq" id="WP_146786344.1">
    <property type="nucleotide sequence ID" value="NZ_VOLT01000004.1"/>
</dbReference>
<keyword evidence="2" id="KW-1185">Reference proteome</keyword>
<gene>
    <name evidence="1" type="ORF">ESZ36_08535</name>
</gene>
<evidence type="ECO:0000313" key="2">
    <source>
        <dbReference type="Proteomes" id="UP000321822"/>
    </source>
</evidence>